<protein>
    <recommendedName>
        <fullName evidence="1">site-specific DNA-methyltransferase (adenine-specific)</fullName>
        <ecNumber evidence="1">2.1.1.72</ecNumber>
    </recommendedName>
</protein>
<evidence type="ECO:0000256" key="2">
    <source>
        <dbReference type="ARBA" id="ARBA00022603"/>
    </source>
</evidence>
<evidence type="ECO:0000259" key="6">
    <source>
        <dbReference type="Pfam" id="PF02384"/>
    </source>
</evidence>
<evidence type="ECO:0000313" key="9">
    <source>
        <dbReference type="Proteomes" id="UP000068067"/>
    </source>
</evidence>
<dbReference type="PRINTS" id="PR00507">
    <property type="entry name" value="N12N6MTFRASE"/>
</dbReference>
<reference evidence="8 9" key="1">
    <citation type="submission" date="2014-08" db="EMBL/GenBank/DDBJ databases">
        <title>Complete genome sequence of Corynebacterium deserti GIMN1.010 (=DSM 45689), isolated from desert sand in western China.</title>
        <authorList>
            <person name="Ruckert C."/>
            <person name="Albersmeier A."/>
            <person name="Kalinowski J."/>
        </authorList>
    </citation>
    <scope>NUCLEOTIDE SEQUENCE [LARGE SCALE GENOMIC DNA]</scope>
    <source>
        <strain evidence="8 9">GIMN1.010</strain>
        <plasmid evidence="8 9">pCdes2</plasmid>
    </source>
</reference>
<dbReference type="KEGG" id="cdx:CDES_14395"/>
<dbReference type="SUPFAM" id="SSF53335">
    <property type="entry name" value="S-adenosyl-L-methionine-dependent methyltransferases"/>
    <property type="match status" value="1"/>
</dbReference>
<dbReference type="GO" id="GO:0003677">
    <property type="term" value="F:DNA binding"/>
    <property type="evidence" value="ECO:0007669"/>
    <property type="project" value="InterPro"/>
</dbReference>
<evidence type="ECO:0000256" key="5">
    <source>
        <dbReference type="SAM" id="MobiDB-lite"/>
    </source>
</evidence>
<dbReference type="PATRIC" id="fig|931089.4.peg.2901"/>
<feature type="region of interest" description="Disordered" evidence="5">
    <location>
        <begin position="723"/>
        <end position="749"/>
    </location>
</feature>
<feature type="domain" description="Type ISP restriction-modification enzyme LLaBIII C-terminal specificity" evidence="7">
    <location>
        <begin position="675"/>
        <end position="1023"/>
    </location>
</feature>
<keyword evidence="9" id="KW-1185">Reference proteome</keyword>
<comment type="catalytic activity">
    <reaction evidence="4">
        <text>a 2'-deoxyadenosine in DNA + S-adenosyl-L-methionine = an N(6)-methyl-2'-deoxyadenosine in DNA + S-adenosyl-L-homocysteine + H(+)</text>
        <dbReference type="Rhea" id="RHEA:15197"/>
        <dbReference type="Rhea" id="RHEA-COMP:12418"/>
        <dbReference type="Rhea" id="RHEA-COMP:12419"/>
        <dbReference type="ChEBI" id="CHEBI:15378"/>
        <dbReference type="ChEBI" id="CHEBI:57856"/>
        <dbReference type="ChEBI" id="CHEBI:59789"/>
        <dbReference type="ChEBI" id="CHEBI:90615"/>
        <dbReference type="ChEBI" id="CHEBI:90616"/>
        <dbReference type="EC" id="2.1.1.72"/>
    </reaction>
</comment>
<dbReference type="InterPro" id="IPR041635">
    <property type="entry name" value="Type_ISP_LLaBIII_C"/>
</dbReference>
<sequence>MASAKDSLNGPGEPEAALATPVSNLISGYCENILNRKVVLHSEVREDAGAVRPDFGVRVDGLISGHIELKKPGTSLDPSTYGKTSHNGKQWKRLRNLPNLLHTNGLEWRLWRYGELAEVVYIPASSLTKIKGKVEIPPKLETLLSSFLSWGPTPIKTIGQLVNTIAPLAALLREEVLASLQANRRAAKSQGPEENSYPFIGLKNDWRASLYPHATDEEFADGFAQTVVFALVIALSEGMDFTTIQLRDIAEGLEAKHSLLGRSLDLLTEHIKDSAVGLVLETIIRALSATDWAAISGGNQGVYLHLYEHFLTTYDPDLRKKSGSYYTPTDVVAAMTRLTDQALQKYLSIPGGLSDDSVAVIDPAMGTGTYPLSIVQHVAAKAEKYGPGAVADAVTSVAKRLYGIELQSGPFSVAELRLSQAILEFGGHLPDDGMHLYVADTLEDPQSGTNRQLSYTLQLIAQQRQRANRVKLETPIQVCIGNPPYKDKSEGLGGWVEKGSPNSKYAPLDDFRKDGNGRYEYVLKNLYVYFWRWAMWKVFESIPGSTDGVVCFITATGYLNGPGFKGMREWIRRNTSRGWIINLTPEGKQPPAKNAVFNIETPVAIGLFIRNKENDADAPSEVKYIELYGTRDEKFRALSNLDLDSNDFSDTGSGWTDGFTPKASDQWEQYPALNDLYPWTSAGVTPSKTWVYAPDTDVLEQRWDEIIQETNLDRKKELFKETRDTTLEKTKNPLPGPGTEQGTKSPFNTVEWPKKPAIVEVGYRSFDRQYIIADSRLIDMPRPNLWTARSPEQIFLVEQHAHYPKAGPGLMFSSLIPDKDSFKGSEGGRTLPILHPTGEPNIAPGLLSALSQHFGTDITVEALTAYIAGISAHPGYVSTFDEELHYSGNRVPLTADIALWDKAVEIGQFIIWLHTFGDHGHAPNNAQTLFDVESTLPLPTYDTAVGNGMPDDVAYDEKTQTIHLGKGTWSNVSPAVWSYTVGGNSTIKSWVGYRRKKPKGRKSSPLDDIITTSWPTQWSKQFYELLVTLTHLVQLEDQQQQLLNDVIASSQLTKDELSSLGVKWPTESKDRKPRLPGSLF</sequence>
<dbReference type="PANTHER" id="PTHR33841:SF1">
    <property type="entry name" value="DNA METHYLTRANSFERASE A"/>
    <property type="match status" value="1"/>
</dbReference>
<dbReference type="GO" id="GO:0008170">
    <property type="term" value="F:N-methyltransferase activity"/>
    <property type="evidence" value="ECO:0007669"/>
    <property type="project" value="InterPro"/>
</dbReference>
<proteinExistence type="predicted"/>
<dbReference type="PANTHER" id="PTHR33841">
    <property type="entry name" value="DNA METHYLTRANSFERASE YEEA-RELATED"/>
    <property type="match status" value="1"/>
</dbReference>
<evidence type="ECO:0000256" key="3">
    <source>
        <dbReference type="ARBA" id="ARBA00022679"/>
    </source>
</evidence>
<dbReference type="EC" id="2.1.1.72" evidence="1"/>
<evidence type="ECO:0000256" key="1">
    <source>
        <dbReference type="ARBA" id="ARBA00011900"/>
    </source>
</evidence>
<organism evidence="8 9">
    <name type="scientific">Corynebacterium deserti GIMN1.010</name>
    <dbReference type="NCBI Taxonomy" id="931089"/>
    <lineage>
        <taxon>Bacteria</taxon>
        <taxon>Bacillati</taxon>
        <taxon>Actinomycetota</taxon>
        <taxon>Actinomycetes</taxon>
        <taxon>Mycobacteriales</taxon>
        <taxon>Corynebacteriaceae</taxon>
        <taxon>Corynebacterium</taxon>
    </lineage>
</organism>
<dbReference type="InterPro" id="IPR003356">
    <property type="entry name" value="DNA_methylase_A-5"/>
</dbReference>
<dbReference type="GO" id="GO:0032259">
    <property type="term" value="P:methylation"/>
    <property type="evidence" value="ECO:0007669"/>
    <property type="project" value="UniProtKB-KW"/>
</dbReference>
<dbReference type="Gene3D" id="3.40.50.150">
    <property type="entry name" value="Vaccinia Virus protein VP39"/>
    <property type="match status" value="1"/>
</dbReference>
<dbReference type="AlphaFoldDB" id="A0A0M4CFY9"/>
<name>A0A0M4CFY9_9CORY</name>
<dbReference type="InterPro" id="IPR029063">
    <property type="entry name" value="SAM-dependent_MTases_sf"/>
</dbReference>
<dbReference type="Proteomes" id="UP000068067">
    <property type="component" value="Plasmid pCdes2"/>
</dbReference>
<keyword evidence="2 8" id="KW-0489">Methyltransferase</keyword>
<dbReference type="InterPro" id="IPR050953">
    <property type="entry name" value="N4_N6_ade-DNA_methylase"/>
</dbReference>
<accession>A0A0M4CFY9</accession>
<dbReference type="EMBL" id="CP009222">
    <property type="protein sequence ID" value="ALC07191.1"/>
    <property type="molecule type" value="Genomic_DNA"/>
</dbReference>
<evidence type="ECO:0000256" key="4">
    <source>
        <dbReference type="ARBA" id="ARBA00047942"/>
    </source>
</evidence>
<dbReference type="Pfam" id="PF02384">
    <property type="entry name" value="N6_Mtase"/>
    <property type="match status" value="1"/>
</dbReference>
<evidence type="ECO:0000259" key="7">
    <source>
        <dbReference type="Pfam" id="PF18135"/>
    </source>
</evidence>
<feature type="domain" description="DNA methylase adenine-specific" evidence="6">
    <location>
        <begin position="305"/>
        <end position="489"/>
    </location>
</feature>
<evidence type="ECO:0000313" key="8">
    <source>
        <dbReference type="EMBL" id="ALC07191.1"/>
    </source>
</evidence>
<dbReference type="GO" id="GO:0009007">
    <property type="term" value="F:site-specific DNA-methyltransferase (adenine-specific) activity"/>
    <property type="evidence" value="ECO:0007669"/>
    <property type="project" value="UniProtKB-EC"/>
</dbReference>
<dbReference type="REBASE" id="125792">
    <property type="entry name" value="Cde10ORF14395P"/>
</dbReference>
<keyword evidence="8" id="KW-0614">Plasmid</keyword>
<keyword evidence="3 8" id="KW-0808">Transferase</keyword>
<dbReference type="Pfam" id="PF18135">
    <property type="entry name" value="Type_ISP_C"/>
    <property type="match status" value="1"/>
</dbReference>
<geneLocation type="plasmid" evidence="8 9">
    <name>pCdes2</name>
</geneLocation>
<gene>
    <name evidence="8" type="ORF">CDES_14395</name>
</gene>